<evidence type="ECO:0000313" key="3">
    <source>
        <dbReference type="Proteomes" id="UP000521872"/>
    </source>
</evidence>
<dbReference type="AlphaFoldDB" id="A0A8H4VTQ1"/>
<dbReference type="InterPro" id="IPR011009">
    <property type="entry name" value="Kinase-like_dom_sf"/>
</dbReference>
<reference evidence="2 3" key="1">
    <citation type="submission" date="2019-12" db="EMBL/GenBank/DDBJ databases">
        <authorList>
            <person name="Floudas D."/>
            <person name="Bentzer J."/>
            <person name="Ahren D."/>
            <person name="Johansson T."/>
            <person name="Persson P."/>
            <person name="Tunlid A."/>
        </authorList>
    </citation>
    <scope>NUCLEOTIDE SEQUENCE [LARGE SCALE GENOMIC DNA]</scope>
    <source>
        <strain evidence="2 3">CBS 102.39</strain>
    </source>
</reference>
<accession>A0A8H4VTQ1</accession>
<dbReference type="PROSITE" id="PS50011">
    <property type="entry name" value="PROTEIN_KINASE_DOM"/>
    <property type="match status" value="1"/>
</dbReference>
<dbReference type="InterPro" id="IPR000719">
    <property type="entry name" value="Prot_kinase_dom"/>
</dbReference>
<keyword evidence="3" id="KW-1185">Reference proteome</keyword>
<dbReference type="EMBL" id="JAACJL010000002">
    <property type="protein sequence ID" value="KAF4622391.1"/>
    <property type="molecule type" value="Genomic_DNA"/>
</dbReference>
<proteinExistence type="predicted"/>
<organism evidence="2 3">
    <name type="scientific">Agrocybe pediades</name>
    <dbReference type="NCBI Taxonomy" id="84607"/>
    <lineage>
        <taxon>Eukaryota</taxon>
        <taxon>Fungi</taxon>
        <taxon>Dikarya</taxon>
        <taxon>Basidiomycota</taxon>
        <taxon>Agaricomycotina</taxon>
        <taxon>Agaricomycetes</taxon>
        <taxon>Agaricomycetidae</taxon>
        <taxon>Agaricales</taxon>
        <taxon>Agaricineae</taxon>
        <taxon>Strophariaceae</taxon>
        <taxon>Agrocybe</taxon>
    </lineage>
</organism>
<dbReference type="SUPFAM" id="SSF56112">
    <property type="entry name" value="Protein kinase-like (PK-like)"/>
    <property type="match status" value="1"/>
</dbReference>
<feature type="domain" description="Protein kinase" evidence="1">
    <location>
        <begin position="42"/>
        <end position="350"/>
    </location>
</feature>
<name>A0A8H4VTQ1_9AGAR</name>
<protein>
    <recommendedName>
        <fullName evidence="1">Protein kinase domain-containing protein</fullName>
    </recommendedName>
</protein>
<dbReference type="GO" id="GO:0005524">
    <property type="term" value="F:ATP binding"/>
    <property type="evidence" value="ECO:0007669"/>
    <property type="project" value="InterPro"/>
</dbReference>
<sequence>MATHGGHFDEIHERRPADNLQSLMRAEYIWRDHYDWLLENGYQLRPRYARGWVLSWKASGKSRLRSEDGYPTGFAAINDALRIPTGSRVALKLLCKSINPFEEDIIRYFSSEEAKKDPRNRCIPLLDVIRPPIQEGEDEFVFLVMPYLEKPWIVFVKLLRVCNSCTSTTQRPGINITRTALGFNFTHAYPSQSSRDFNIHNLMMDCSIGPAKYYTRTQRPPKYYIIDFGLSRQYDASNTAPLEDIIHGGDRTVPEFQTSVDPQNPFWTDVYYAGNLIREAFLDGYPRGAFTRGYRGLEFLRPLVDVMTNKDPSKRPTISEAVERFEKLVNGLSTSQLRSRTASRRANIFIDFSHFLRHWRRRIMYMAKHTPAIPSTTSPTSQS</sequence>
<evidence type="ECO:0000313" key="2">
    <source>
        <dbReference type="EMBL" id="KAF4622391.1"/>
    </source>
</evidence>
<gene>
    <name evidence="2" type="ORF">D9613_009142</name>
</gene>
<dbReference type="Proteomes" id="UP000521872">
    <property type="component" value="Unassembled WGS sequence"/>
</dbReference>
<comment type="caution">
    <text evidence="2">The sequence shown here is derived from an EMBL/GenBank/DDBJ whole genome shotgun (WGS) entry which is preliminary data.</text>
</comment>
<evidence type="ECO:0000259" key="1">
    <source>
        <dbReference type="PROSITE" id="PS50011"/>
    </source>
</evidence>
<dbReference type="Gene3D" id="1.10.510.10">
    <property type="entry name" value="Transferase(Phosphotransferase) domain 1"/>
    <property type="match status" value="1"/>
</dbReference>
<dbReference type="GO" id="GO:0004672">
    <property type="term" value="F:protein kinase activity"/>
    <property type="evidence" value="ECO:0007669"/>
    <property type="project" value="InterPro"/>
</dbReference>